<organism evidence="3 4">
    <name type="scientific">Aplosporella prunicola CBS 121167</name>
    <dbReference type="NCBI Taxonomy" id="1176127"/>
    <lineage>
        <taxon>Eukaryota</taxon>
        <taxon>Fungi</taxon>
        <taxon>Dikarya</taxon>
        <taxon>Ascomycota</taxon>
        <taxon>Pezizomycotina</taxon>
        <taxon>Dothideomycetes</taxon>
        <taxon>Dothideomycetes incertae sedis</taxon>
        <taxon>Botryosphaeriales</taxon>
        <taxon>Aplosporellaceae</taxon>
        <taxon>Aplosporella</taxon>
    </lineage>
</organism>
<feature type="compositionally biased region" description="Polar residues" evidence="2">
    <location>
        <begin position="989"/>
        <end position="1004"/>
    </location>
</feature>
<sequence length="1069" mass="116807">MSVRSKVAELLALRDSVSESAVSLDKFADEDAVRVNLNLSQLCSPSQTHISQQSASQKKMWTTPSSSSKSDVLGPSPNFSTPTRRERRGTNVYSMLTDIPEHVLRPSASVNNMGPLRTRGSAQSFNSRLDSARSQTQLISPSALDGTRDIIQGNGIKKPSPSPSIKRSKAERLLKEHGSPPGLRVTAGGRIVPTDMVALGSPQYPLNSAKPTNMSNSSLRQSALEQSNGQPFVGTPFADHFTYDALGRPIGLSGQPVFSVPPTALYSQMFPYPPGTIHHVVLPNGQVVYPHPPQGQPKQYVPIPPVSPVSPTPTEANSASLNNHLRITNFKKQLERLHLEQRDLERDLVIRESQITPEERTRLIGRKMEMINQADEIRKEVKQLQALVKADSSESIQSETQKQQPSVTQTMPIYTQPLGFAPGQVGPQSFPYQFPQQSGEYPSFAPQVNQISAFYPGMQPLGGTLAPGPAPAHQGNGTASGGSQVSQAPSADQSNESPVLKKTPAISSRRSHALEIKDPRKVAVAEKEKPSNFKRSTLDPTSPTYEPKKSTTPEVDSQFVFVPPSPSPIASPKRSAGFKAHFPWLCDTKSSQDATDVGQPDRTPQHKTSASSINTEDFFPTNPHEHSTTSFVNRALKSGVRVQAPYMKASTHDTPEKKPSWDLIPWNPQVVSPSNTEEGDDLLRAPQVSPISGTATCSESKESQKIDYSDKSSSFLEGLCAGLTGGSINADMDPDFMLGYSTGLLRKRGGSSNNITKTVSRSRQPSLQSQRPSEMATIDAPLQVHAQTQTTKRQSSLQHVLNHLKSVTVDSTPTFPTEYGLRPIAPQFNSFDSNLSITSGMGIPPIDAALRSITTDKALRPVHNGGFDAFQAQYPAPISKPMMHFSGNQQEERKSVYRADKSPPKLSKASPTKQVSTQTQQKAAEPQRPMRSFTLSCMGEQGRGPSHSFDGAMDDLSEMIEPISASSKPESSTNRSSPSKFTEAHDASAVSTGSPKKVSRTSPTKAKFEEMANKVMKSKKTDREDPAAPASMSRDDKKKWREEWKRRFIDMKQRDQSMVDKYRHDNPLP</sequence>
<evidence type="ECO:0000256" key="2">
    <source>
        <dbReference type="SAM" id="MobiDB-lite"/>
    </source>
</evidence>
<feature type="region of interest" description="Disordered" evidence="2">
    <location>
        <begin position="880"/>
        <end position="931"/>
    </location>
</feature>
<feature type="region of interest" description="Disordered" evidence="2">
    <location>
        <begin position="964"/>
        <end position="1041"/>
    </location>
</feature>
<dbReference type="OrthoDB" id="30417at2759"/>
<feature type="region of interest" description="Disordered" evidence="2">
    <location>
        <begin position="749"/>
        <end position="773"/>
    </location>
</feature>
<feature type="region of interest" description="Disordered" evidence="2">
    <location>
        <begin position="648"/>
        <end position="667"/>
    </location>
</feature>
<protein>
    <submittedName>
        <fullName evidence="3">Uncharacterized protein</fullName>
    </submittedName>
</protein>
<feature type="compositionally biased region" description="Basic and acidic residues" evidence="2">
    <location>
        <begin position="512"/>
        <end position="531"/>
    </location>
</feature>
<accession>A0A6A6BNU2</accession>
<evidence type="ECO:0000256" key="1">
    <source>
        <dbReference type="SAM" id="Coils"/>
    </source>
</evidence>
<feature type="compositionally biased region" description="Low complexity" evidence="2">
    <location>
        <begin position="761"/>
        <end position="773"/>
    </location>
</feature>
<feature type="region of interest" description="Disordered" evidence="2">
    <location>
        <begin position="45"/>
        <end position="87"/>
    </location>
</feature>
<dbReference type="AlphaFoldDB" id="A0A6A6BNU2"/>
<evidence type="ECO:0000313" key="3">
    <source>
        <dbReference type="EMBL" id="KAF2145809.1"/>
    </source>
</evidence>
<feature type="compositionally biased region" description="Basic and acidic residues" evidence="2">
    <location>
        <begin position="890"/>
        <end position="903"/>
    </location>
</feature>
<keyword evidence="4" id="KW-1185">Reference proteome</keyword>
<proteinExistence type="predicted"/>
<keyword evidence="1" id="KW-0175">Coiled coil</keyword>
<feature type="compositionally biased region" description="Polar residues" evidence="2">
    <location>
        <begin position="45"/>
        <end position="70"/>
    </location>
</feature>
<feature type="compositionally biased region" description="Polar residues" evidence="2">
    <location>
        <begin position="475"/>
        <end position="497"/>
    </location>
</feature>
<feature type="compositionally biased region" description="Polar residues" evidence="2">
    <location>
        <begin position="750"/>
        <end position="759"/>
    </location>
</feature>
<dbReference type="Proteomes" id="UP000799438">
    <property type="component" value="Unassembled WGS sequence"/>
</dbReference>
<dbReference type="RefSeq" id="XP_033401521.1">
    <property type="nucleotide sequence ID" value="XM_033545395.1"/>
</dbReference>
<feature type="compositionally biased region" description="Polar residues" evidence="2">
    <location>
        <begin position="533"/>
        <end position="545"/>
    </location>
</feature>
<evidence type="ECO:0000313" key="4">
    <source>
        <dbReference type="Proteomes" id="UP000799438"/>
    </source>
</evidence>
<name>A0A6A6BNU2_9PEZI</name>
<feature type="coiled-coil region" evidence="1">
    <location>
        <begin position="327"/>
        <end position="394"/>
    </location>
</feature>
<feature type="compositionally biased region" description="Polar residues" evidence="2">
    <location>
        <begin position="606"/>
        <end position="615"/>
    </location>
</feature>
<feature type="region of interest" description="Disordered" evidence="2">
    <location>
        <begin position="590"/>
        <end position="628"/>
    </location>
</feature>
<feature type="compositionally biased region" description="Low complexity" evidence="2">
    <location>
        <begin position="156"/>
        <end position="165"/>
    </location>
</feature>
<dbReference type="GeneID" id="54302901"/>
<feature type="compositionally biased region" description="Basic and acidic residues" evidence="2">
    <location>
        <begin position="650"/>
        <end position="660"/>
    </location>
</feature>
<feature type="region of interest" description="Disordered" evidence="2">
    <location>
        <begin position="151"/>
        <end position="171"/>
    </location>
</feature>
<dbReference type="EMBL" id="ML995477">
    <property type="protein sequence ID" value="KAF2145809.1"/>
    <property type="molecule type" value="Genomic_DNA"/>
</dbReference>
<reference evidence="3" key="1">
    <citation type="journal article" date="2020" name="Stud. Mycol.">
        <title>101 Dothideomycetes genomes: a test case for predicting lifestyles and emergence of pathogens.</title>
        <authorList>
            <person name="Haridas S."/>
            <person name="Albert R."/>
            <person name="Binder M."/>
            <person name="Bloem J."/>
            <person name="Labutti K."/>
            <person name="Salamov A."/>
            <person name="Andreopoulos B."/>
            <person name="Baker S."/>
            <person name="Barry K."/>
            <person name="Bills G."/>
            <person name="Bluhm B."/>
            <person name="Cannon C."/>
            <person name="Castanera R."/>
            <person name="Culley D."/>
            <person name="Daum C."/>
            <person name="Ezra D."/>
            <person name="Gonzalez J."/>
            <person name="Henrissat B."/>
            <person name="Kuo A."/>
            <person name="Liang C."/>
            <person name="Lipzen A."/>
            <person name="Lutzoni F."/>
            <person name="Magnuson J."/>
            <person name="Mondo S."/>
            <person name="Nolan M."/>
            <person name="Ohm R."/>
            <person name="Pangilinan J."/>
            <person name="Park H.-J."/>
            <person name="Ramirez L."/>
            <person name="Alfaro M."/>
            <person name="Sun H."/>
            <person name="Tritt A."/>
            <person name="Yoshinaga Y."/>
            <person name="Zwiers L.-H."/>
            <person name="Turgeon B."/>
            <person name="Goodwin S."/>
            <person name="Spatafora J."/>
            <person name="Crous P."/>
            <person name="Grigoriev I."/>
        </authorList>
    </citation>
    <scope>NUCLEOTIDE SEQUENCE</scope>
    <source>
        <strain evidence="3">CBS 121167</strain>
    </source>
</reference>
<gene>
    <name evidence="3" type="ORF">K452DRAFT_342558</name>
</gene>
<feature type="compositionally biased region" description="Polar residues" evidence="2">
    <location>
        <begin position="909"/>
        <end position="922"/>
    </location>
</feature>
<feature type="compositionally biased region" description="Polar residues" evidence="2">
    <location>
        <begin position="964"/>
        <end position="980"/>
    </location>
</feature>
<feature type="region of interest" description="Disordered" evidence="2">
    <location>
        <begin position="460"/>
        <end position="574"/>
    </location>
</feature>